<proteinExistence type="predicted"/>
<name>A0AA35PZH5_9HYPO</name>
<keyword evidence="3" id="KW-1185">Reference proteome</keyword>
<dbReference type="Pfam" id="PF20656">
    <property type="entry name" value="MS_N"/>
    <property type="match status" value="1"/>
</dbReference>
<accession>A0AA35PZH5</accession>
<organism evidence="2 3">
    <name type="scientific">Clonostachys chloroleuca</name>
    <dbReference type="NCBI Taxonomy" id="1926264"/>
    <lineage>
        <taxon>Eukaryota</taxon>
        <taxon>Fungi</taxon>
        <taxon>Dikarya</taxon>
        <taxon>Ascomycota</taxon>
        <taxon>Pezizomycotina</taxon>
        <taxon>Sordariomycetes</taxon>
        <taxon>Hypocreomycetidae</taxon>
        <taxon>Hypocreales</taxon>
        <taxon>Bionectriaceae</taxon>
        <taxon>Clonostachys</taxon>
    </lineage>
</organism>
<protein>
    <recommendedName>
        <fullName evidence="1">Malate synthase N-terminal domain-containing protein</fullName>
    </recommendedName>
</protein>
<sequence>MNFQVHERASQYGTGSNNKRIGYAICGDVPDAARKIMTEDACHLLEFLQKAFEPTRQALLHQRKLRQKRFDAGKLPDFLPETKWVRNNETWQGARPAPGLIDHRLEITGPAHCKAWR</sequence>
<dbReference type="EMBL" id="CABFNP030000670">
    <property type="protein sequence ID" value="CAI6077526.1"/>
    <property type="molecule type" value="Genomic_DNA"/>
</dbReference>
<gene>
    <name evidence="2" type="ORF">CCHLO57077_00018155</name>
</gene>
<evidence type="ECO:0000259" key="1">
    <source>
        <dbReference type="Pfam" id="PF20656"/>
    </source>
</evidence>
<dbReference type="InterPro" id="IPR011076">
    <property type="entry name" value="Malate_synth_sf"/>
</dbReference>
<evidence type="ECO:0000313" key="3">
    <source>
        <dbReference type="Proteomes" id="UP001160390"/>
    </source>
</evidence>
<dbReference type="AlphaFoldDB" id="A0AA35PZH5"/>
<dbReference type="GO" id="GO:0005782">
    <property type="term" value="C:peroxisomal matrix"/>
    <property type="evidence" value="ECO:0007669"/>
    <property type="project" value="TreeGrafter"/>
</dbReference>
<dbReference type="InterPro" id="IPR006252">
    <property type="entry name" value="Malate_synthA"/>
</dbReference>
<feature type="domain" description="Malate synthase N-terminal" evidence="1">
    <location>
        <begin position="22"/>
        <end position="83"/>
    </location>
</feature>
<dbReference type="InterPro" id="IPR046363">
    <property type="entry name" value="MS_N_TIM-barrel_dom"/>
</dbReference>
<comment type="caution">
    <text evidence="2">The sequence shown here is derived from an EMBL/GenBank/DDBJ whole genome shotgun (WGS) entry which is preliminary data.</text>
</comment>
<dbReference type="PANTHER" id="PTHR42902:SF1">
    <property type="entry name" value="MALATE SYNTHASE 1-RELATED"/>
    <property type="match status" value="1"/>
</dbReference>
<reference evidence="2" key="1">
    <citation type="submission" date="2023-01" db="EMBL/GenBank/DDBJ databases">
        <authorList>
            <person name="Piombo E."/>
        </authorList>
    </citation>
    <scope>NUCLEOTIDE SEQUENCE</scope>
</reference>
<dbReference type="GO" id="GO:0006097">
    <property type="term" value="P:glyoxylate cycle"/>
    <property type="evidence" value="ECO:0007669"/>
    <property type="project" value="InterPro"/>
</dbReference>
<dbReference type="GO" id="GO:0004474">
    <property type="term" value="F:malate synthase activity"/>
    <property type="evidence" value="ECO:0007669"/>
    <property type="project" value="InterPro"/>
</dbReference>
<dbReference type="PANTHER" id="PTHR42902">
    <property type="entry name" value="MALATE SYNTHASE"/>
    <property type="match status" value="1"/>
</dbReference>
<dbReference type="Gene3D" id="3.20.20.360">
    <property type="entry name" value="Malate synthase, domain 3"/>
    <property type="match status" value="1"/>
</dbReference>
<dbReference type="Proteomes" id="UP001160390">
    <property type="component" value="Unassembled WGS sequence"/>
</dbReference>
<evidence type="ECO:0000313" key="2">
    <source>
        <dbReference type="EMBL" id="CAI6077526.1"/>
    </source>
</evidence>
<dbReference type="InterPro" id="IPR048356">
    <property type="entry name" value="MS_N"/>
</dbReference>
<dbReference type="SUPFAM" id="SSF51645">
    <property type="entry name" value="Malate synthase G"/>
    <property type="match status" value="1"/>
</dbReference>